<dbReference type="RefSeq" id="WP_209401310.1">
    <property type="nucleotide sequence ID" value="NZ_JAGIYQ010000001.1"/>
</dbReference>
<protein>
    <recommendedName>
        <fullName evidence="1">Deoxyribonuclease NucA/NucB domain-containing protein</fullName>
    </recommendedName>
</protein>
<organism evidence="2 3">
    <name type="scientific">Gottfriedia endophytica</name>
    <dbReference type="NCBI Taxonomy" id="2820819"/>
    <lineage>
        <taxon>Bacteria</taxon>
        <taxon>Bacillati</taxon>
        <taxon>Bacillota</taxon>
        <taxon>Bacilli</taxon>
        <taxon>Bacillales</taxon>
        <taxon>Bacillaceae</taxon>
        <taxon>Gottfriedia</taxon>
    </lineage>
</organism>
<evidence type="ECO:0000313" key="3">
    <source>
        <dbReference type="Proteomes" id="UP000682134"/>
    </source>
</evidence>
<feature type="domain" description="Deoxyribonuclease NucA/NucB" evidence="1">
    <location>
        <begin position="73"/>
        <end position="141"/>
    </location>
</feature>
<accession>A0A940NJL3</accession>
<dbReference type="AlphaFoldDB" id="A0A940NJL3"/>
<proteinExistence type="predicted"/>
<dbReference type="Proteomes" id="UP000682134">
    <property type="component" value="Unassembled WGS sequence"/>
</dbReference>
<reference evidence="2" key="1">
    <citation type="submission" date="2021-04" db="EMBL/GenBank/DDBJ databases">
        <title>Genome seq and assembly of Bacillus sp.</title>
        <authorList>
            <person name="Chhetri G."/>
        </authorList>
    </citation>
    <scope>NUCLEOTIDE SEQUENCE</scope>
    <source>
        <strain evidence="2">RG28</strain>
    </source>
</reference>
<comment type="caution">
    <text evidence="2">The sequence shown here is derived from an EMBL/GenBank/DDBJ whole genome shotgun (WGS) entry which is preliminary data.</text>
</comment>
<dbReference type="InterPro" id="IPR029476">
    <property type="entry name" value="DNase_NucA_NucB"/>
</dbReference>
<name>A0A940NJL3_9BACI</name>
<dbReference type="Pfam" id="PF14040">
    <property type="entry name" value="DNase_NucA_NucB"/>
    <property type="match status" value="1"/>
</dbReference>
<sequence>MRKFSLKHFLIIVILLISSITGLLHHNHNTTTKNDTNYDKVIYLPSDRYPKTALHMEHAFKKGFTHICTIDRKGVKENRKHSLQGIATKRGYDRDEYPMAMCKEGGTGADVELIPSADNRGAGSWVSHQLSGLKDGTKVRIEVK</sequence>
<keyword evidence="3" id="KW-1185">Reference proteome</keyword>
<evidence type="ECO:0000313" key="2">
    <source>
        <dbReference type="EMBL" id="MBP0723681.1"/>
    </source>
</evidence>
<gene>
    <name evidence="2" type="ORF">J5Y03_00600</name>
</gene>
<evidence type="ECO:0000259" key="1">
    <source>
        <dbReference type="Pfam" id="PF14040"/>
    </source>
</evidence>
<dbReference type="EMBL" id="JAGIYQ010000001">
    <property type="protein sequence ID" value="MBP0723681.1"/>
    <property type="molecule type" value="Genomic_DNA"/>
</dbReference>